<feature type="transmembrane region" description="Helical" evidence="1">
    <location>
        <begin position="98"/>
        <end position="125"/>
    </location>
</feature>
<evidence type="ECO:0000313" key="3">
    <source>
        <dbReference type="Proteomes" id="UP000807342"/>
    </source>
</evidence>
<keyword evidence="3" id="KW-1185">Reference proteome</keyword>
<accession>A0A9P6C0B7</accession>
<sequence length="136" mass="15482">MGVTKVPMHSLTFIFGSMSLFYSFTGVLIAHVYVGNSDDLQKPVVIDHWLKASRNPDYWFWTLLSLPAFWFAASSSSFLAFIFSYVWEDIPQVTPNHLLILFHQVLLCLAASWAGLHSVMIVLALHRVKELSAFDF</sequence>
<dbReference type="EMBL" id="MU151375">
    <property type="protein sequence ID" value="KAF9444444.1"/>
    <property type="molecule type" value="Genomic_DNA"/>
</dbReference>
<gene>
    <name evidence="2" type="ORF">P691DRAFT_342159</name>
</gene>
<reference evidence="2" key="1">
    <citation type="submission" date="2020-11" db="EMBL/GenBank/DDBJ databases">
        <authorList>
            <consortium name="DOE Joint Genome Institute"/>
            <person name="Ahrendt S."/>
            <person name="Riley R."/>
            <person name="Andreopoulos W."/>
            <person name="Labutti K."/>
            <person name="Pangilinan J."/>
            <person name="Ruiz-Duenas F.J."/>
            <person name="Barrasa J.M."/>
            <person name="Sanchez-Garcia M."/>
            <person name="Camarero S."/>
            <person name="Miyauchi S."/>
            <person name="Serrano A."/>
            <person name="Linde D."/>
            <person name="Babiker R."/>
            <person name="Drula E."/>
            <person name="Ayuso-Fernandez I."/>
            <person name="Pacheco R."/>
            <person name="Padilla G."/>
            <person name="Ferreira P."/>
            <person name="Barriuso J."/>
            <person name="Kellner H."/>
            <person name="Castanera R."/>
            <person name="Alfaro M."/>
            <person name="Ramirez L."/>
            <person name="Pisabarro A.G."/>
            <person name="Kuo A."/>
            <person name="Tritt A."/>
            <person name="Lipzen A."/>
            <person name="He G."/>
            <person name="Yan M."/>
            <person name="Ng V."/>
            <person name="Cullen D."/>
            <person name="Martin F."/>
            <person name="Rosso M.-N."/>
            <person name="Henrissat B."/>
            <person name="Hibbett D."/>
            <person name="Martinez A.T."/>
            <person name="Grigoriev I.V."/>
        </authorList>
    </citation>
    <scope>NUCLEOTIDE SEQUENCE</scope>
    <source>
        <strain evidence="2">MF-IS2</strain>
    </source>
</reference>
<feature type="transmembrane region" description="Helical" evidence="1">
    <location>
        <begin position="12"/>
        <end position="34"/>
    </location>
</feature>
<evidence type="ECO:0000313" key="2">
    <source>
        <dbReference type="EMBL" id="KAF9444444.1"/>
    </source>
</evidence>
<feature type="transmembrane region" description="Helical" evidence="1">
    <location>
        <begin position="58"/>
        <end position="86"/>
    </location>
</feature>
<comment type="caution">
    <text evidence="2">The sequence shown here is derived from an EMBL/GenBank/DDBJ whole genome shotgun (WGS) entry which is preliminary data.</text>
</comment>
<keyword evidence="1" id="KW-0472">Membrane</keyword>
<protein>
    <submittedName>
        <fullName evidence="2">Uncharacterized protein</fullName>
    </submittedName>
</protein>
<proteinExistence type="predicted"/>
<organism evidence="2 3">
    <name type="scientific">Macrolepiota fuliginosa MF-IS2</name>
    <dbReference type="NCBI Taxonomy" id="1400762"/>
    <lineage>
        <taxon>Eukaryota</taxon>
        <taxon>Fungi</taxon>
        <taxon>Dikarya</taxon>
        <taxon>Basidiomycota</taxon>
        <taxon>Agaricomycotina</taxon>
        <taxon>Agaricomycetes</taxon>
        <taxon>Agaricomycetidae</taxon>
        <taxon>Agaricales</taxon>
        <taxon>Agaricineae</taxon>
        <taxon>Agaricaceae</taxon>
        <taxon>Macrolepiota</taxon>
    </lineage>
</organism>
<evidence type="ECO:0000256" key="1">
    <source>
        <dbReference type="SAM" id="Phobius"/>
    </source>
</evidence>
<dbReference type="Proteomes" id="UP000807342">
    <property type="component" value="Unassembled WGS sequence"/>
</dbReference>
<keyword evidence="1" id="KW-0812">Transmembrane</keyword>
<name>A0A9P6C0B7_9AGAR</name>
<keyword evidence="1" id="KW-1133">Transmembrane helix</keyword>
<dbReference type="AlphaFoldDB" id="A0A9P6C0B7"/>